<dbReference type="Pfam" id="PF14216">
    <property type="entry name" value="DUF4326"/>
    <property type="match status" value="1"/>
</dbReference>
<evidence type="ECO:0000313" key="2">
    <source>
        <dbReference type="EMBL" id="XHV10713.1"/>
    </source>
</evidence>
<name>A0AB74UIY1_9VIRU</name>
<accession>A0AB74UIY1</accession>
<gene>
    <name evidence="2" type="ORF">BL57_241c</name>
</gene>
<proteinExistence type="predicted"/>
<dbReference type="InterPro" id="IPR025475">
    <property type="entry name" value="DUF4326"/>
</dbReference>
<protein>
    <recommendedName>
        <fullName evidence="1">DUF4326 domain-containing protein</fullName>
    </recommendedName>
</protein>
<dbReference type="EMBL" id="PQ287320">
    <property type="protein sequence ID" value="XHV10713.1"/>
    <property type="molecule type" value="Genomic_DNA"/>
</dbReference>
<reference evidence="2" key="1">
    <citation type="submission" date="2024-10" db="EMBL/GenBank/DDBJ databases">
        <title>Genetic diversity among independent isolates of the Dolichocephalovirinae subfamily.</title>
        <authorList>
            <person name="Ely B."/>
            <person name="Thomas Q."/>
            <person name="Mohammadi T."/>
        </authorList>
    </citation>
    <scope>NUCLEOTIDE SEQUENCE</scope>
</reference>
<sequence>MIELRVLSRSEFPGHLPPRSKYVGRGTPAGNEFRIGVDGDRDTVIDKYIALKSQDEAFVAWVKANFKGFNLVCHCAPKRCHAGWLMAIANDLPYEPRRNVYLAVEC</sequence>
<feature type="domain" description="DUF4326" evidence="1">
    <location>
        <begin position="17"/>
        <end position="86"/>
    </location>
</feature>
<organism evidence="2">
    <name type="scientific">Caulobacter phage BL57</name>
    <dbReference type="NCBI Taxonomy" id="3348355"/>
    <lineage>
        <taxon>Viruses</taxon>
    </lineage>
</organism>
<evidence type="ECO:0000259" key="1">
    <source>
        <dbReference type="Pfam" id="PF14216"/>
    </source>
</evidence>